<reference evidence="2" key="1">
    <citation type="submission" date="2018-02" db="EMBL/GenBank/DDBJ databases">
        <title>Rhizophora mucronata_Transcriptome.</title>
        <authorList>
            <person name="Meera S.P."/>
            <person name="Sreeshan A."/>
            <person name="Augustine A."/>
        </authorList>
    </citation>
    <scope>NUCLEOTIDE SEQUENCE</scope>
    <source>
        <tissue evidence="2">Leaf</tissue>
    </source>
</reference>
<accession>A0A2P2JQ35</accession>
<protein>
    <submittedName>
        <fullName evidence="2">Uncharacterized protein</fullName>
    </submittedName>
</protein>
<sequence>MAHNFVPFVTALFFFFALTHASQLDLPENVTVTPHENLPEPISKDKNSILLPSERSDFESVTVAEVESVPVAEVESVPVAEVEPEKKPVNLPKTVETTEVRLESETQTVPLTFVSFRPINRHFPRRSFIPFFGRGHRCRHHHHHRRFPKPLGPRFEIPYGDDMILSGEGDRSFDPMSRGGARQIPGRWASFRHDGPRFWDMPDVAEREEMKWKRPYPHEHHWFDEERKQEEGGLLEKIRKFLDHF</sequence>
<dbReference type="AlphaFoldDB" id="A0A2P2JQ35"/>
<evidence type="ECO:0000313" key="2">
    <source>
        <dbReference type="EMBL" id="MBW95574.1"/>
    </source>
</evidence>
<proteinExistence type="predicted"/>
<organism evidence="2">
    <name type="scientific">Rhizophora mucronata</name>
    <name type="common">Asiatic mangrove</name>
    <dbReference type="NCBI Taxonomy" id="61149"/>
    <lineage>
        <taxon>Eukaryota</taxon>
        <taxon>Viridiplantae</taxon>
        <taxon>Streptophyta</taxon>
        <taxon>Embryophyta</taxon>
        <taxon>Tracheophyta</taxon>
        <taxon>Spermatophyta</taxon>
        <taxon>Magnoliopsida</taxon>
        <taxon>eudicotyledons</taxon>
        <taxon>Gunneridae</taxon>
        <taxon>Pentapetalae</taxon>
        <taxon>rosids</taxon>
        <taxon>fabids</taxon>
        <taxon>Malpighiales</taxon>
        <taxon>Rhizophoraceae</taxon>
        <taxon>Rhizophora</taxon>
    </lineage>
</organism>
<dbReference type="EMBL" id="GGEC01015091">
    <property type="protein sequence ID" value="MBW95574.1"/>
    <property type="molecule type" value="Transcribed_RNA"/>
</dbReference>
<keyword evidence="1" id="KW-0732">Signal</keyword>
<feature type="signal peptide" evidence="1">
    <location>
        <begin position="1"/>
        <end position="21"/>
    </location>
</feature>
<evidence type="ECO:0000256" key="1">
    <source>
        <dbReference type="SAM" id="SignalP"/>
    </source>
</evidence>
<name>A0A2P2JQ35_RHIMU</name>
<feature type="chain" id="PRO_5015120529" evidence="1">
    <location>
        <begin position="22"/>
        <end position="245"/>
    </location>
</feature>